<sequence>MLALRDRLDGRFNAERLQQPHDLGSDRLSVSPTKSMIP</sequence>
<feature type="region of interest" description="Disordered" evidence="1">
    <location>
        <begin position="1"/>
        <end position="38"/>
    </location>
</feature>
<name>A0A090FZ29_MESPL</name>
<reference evidence="2 3" key="1">
    <citation type="submission" date="2014-08" db="EMBL/GenBank/DDBJ databases">
        <authorList>
            <person name="Moulin Lionel"/>
        </authorList>
    </citation>
    <scope>NUCLEOTIDE SEQUENCE [LARGE SCALE GENOMIC DNA]</scope>
</reference>
<evidence type="ECO:0000313" key="2">
    <source>
        <dbReference type="EMBL" id="CDX52948.1"/>
    </source>
</evidence>
<dbReference type="EMBL" id="CCNE01000009">
    <property type="protein sequence ID" value="CDX52948.1"/>
    <property type="molecule type" value="Genomic_DNA"/>
</dbReference>
<proteinExistence type="predicted"/>
<feature type="compositionally biased region" description="Polar residues" evidence="1">
    <location>
        <begin position="28"/>
        <end position="38"/>
    </location>
</feature>
<gene>
    <name evidence="2" type="ORF">MPL3365_170178</name>
</gene>
<organism evidence="2 3">
    <name type="scientific">Mesorhizobium plurifarium</name>
    <dbReference type="NCBI Taxonomy" id="69974"/>
    <lineage>
        <taxon>Bacteria</taxon>
        <taxon>Pseudomonadati</taxon>
        <taxon>Pseudomonadota</taxon>
        <taxon>Alphaproteobacteria</taxon>
        <taxon>Hyphomicrobiales</taxon>
        <taxon>Phyllobacteriaceae</taxon>
        <taxon>Mesorhizobium</taxon>
    </lineage>
</organism>
<protein>
    <submittedName>
        <fullName evidence="2">Uncharacterized protein</fullName>
    </submittedName>
</protein>
<dbReference type="AlphaFoldDB" id="A0A090FZ29"/>
<dbReference type="Proteomes" id="UP000046122">
    <property type="component" value="Unassembled WGS sequence"/>
</dbReference>
<feature type="compositionally biased region" description="Basic and acidic residues" evidence="1">
    <location>
        <begin position="1"/>
        <end position="14"/>
    </location>
</feature>
<accession>A0A090FZ29</accession>
<evidence type="ECO:0000256" key="1">
    <source>
        <dbReference type="SAM" id="MobiDB-lite"/>
    </source>
</evidence>
<evidence type="ECO:0000313" key="3">
    <source>
        <dbReference type="Proteomes" id="UP000046122"/>
    </source>
</evidence>